<accession>A0A6A6BHJ3</accession>
<feature type="region of interest" description="Disordered" evidence="5">
    <location>
        <begin position="695"/>
        <end position="729"/>
    </location>
</feature>
<feature type="compositionally biased region" description="Gly residues" evidence="5">
    <location>
        <begin position="702"/>
        <end position="716"/>
    </location>
</feature>
<dbReference type="Gene3D" id="1.10.3730.20">
    <property type="match status" value="1"/>
</dbReference>
<gene>
    <name evidence="7" type="ORF">K452DRAFT_286696</name>
</gene>
<dbReference type="GeneID" id="54297839"/>
<organism evidence="7 8">
    <name type="scientific">Aplosporella prunicola CBS 121167</name>
    <dbReference type="NCBI Taxonomy" id="1176127"/>
    <lineage>
        <taxon>Eukaryota</taxon>
        <taxon>Fungi</taxon>
        <taxon>Dikarya</taxon>
        <taxon>Ascomycota</taxon>
        <taxon>Pezizomycotina</taxon>
        <taxon>Dothideomycetes</taxon>
        <taxon>Dothideomycetes incertae sedis</taxon>
        <taxon>Botryosphaeriales</taxon>
        <taxon>Aplosporellaceae</taxon>
        <taxon>Aplosporella</taxon>
    </lineage>
</organism>
<dbReference type="GO" id="GO:0015095">
    <property type="term" value="F:magnesium ion transmembrane transporter activity"/>
    <property type="evidence" value="ECO:0007669"/>
    <property type="project" value="InterPro"/>
</dbReference>
<dbReference type="InterPro" id="IPR008521">
    <property type="entry name" value="Mg_trans_NIPA"/>
</dbReference>
<feature type="compositionally biased region" description="Low complexity" evidence="5">
    <location>
        <begin position="618"/>
        <end position="650"/>
    </location>
</feature>
<name>A0A6A6BHJ3_9PEZI</name>
<dbReference type="GO" id="GO:0016020">
    <property type="term" value="C:membrane"/>
    <property type="evidence" value="ECO:0007669"/>
    <property type="project" value="UniProtKB-SubCell"/>
</dbReference>
<evidence type="ECO:0000256" key="1">
    <source>
        <dbReference type="ARBA" id="ARBA00004141"/>
    </source>
</evidence>
<evidence type="ECO:0000256" key="5">
    <source>
        <dbReference type="SAM" id="MobiDB-lite"/>
    </source>
</evidence>
<feature type="transmembrane region" description="Helical" evidence="6">
    <location>
        <begin position="148"/>
        <end position="169"/>
    </location>
</feature>
<dbReference type="Proteomes" id="UP000799438">
    <property type="component" value="Unassembled WGS sequence"/>
</dbReference>
<comment type="subcellular location">
    <subcellularLocation>
        <location evidence="1">Membrane</location>
        <topology evidence="1">Multi-pass membrane protein</topology>
    </subcellularLocation>
</comment>
<feature type="region of interest" description="Disordered" evidence="5">
    <location>
        <begin position="836"/>
        <end position="887"/>
    </location>
</feature>
<feature type="compositionally biased region" description="Basic residues" evidence="5">
    <location>
        <begin position="587"/>
        <end position="600"/>
    </location>
</feature>
<feature type="compositionally biased region" description="Acidic residues" evidence="5">
    <location>
        <begin position="874"/>
        <end position="887"/>
    </location>
</feature>
<feature type="transmembrane region" description="Helical" evidence="6">
    <location>
        <begin position="368"/>
        <end position="385"/>
    </location>
</feature>
<keyword evidence="3 6" id="KW-1133">Transmembrane helix</keyword>
<feature type="region of interest" description="Disordered" evidence="5">
    <location>
        <begin position="14"/>
        <end position="39"/>
    </location>
</feature>
<evidence type="ECO:0000256" key="6">
    <source>
        <dbReference type="SAM" id="Phobius"/>
    </source>
</evidence>
<sequence>MSFSAPQHAFNPTFPSLLNATAPLRNGTDGGAGPGPDEDEDWSSLIGIITAIVGNILISFALNTQRYAHLRLGREAEEKAQARRAQMKGRRKSARAYADEEDESAPLLASVRRSIDEESECDYDEEAVNAAAGGQSFVAKQKSYLRSWWWWLGIVLMMVGEAGNFLAYGFAPASIVSPLGVVALISNCIIAPILLKEPFRKRDLLGVLVAVAGAVTVVLGAPDNNPKLGPHELWDLFTRWEFETYAGITLVTMAFLMWASKEYGKKSIFIDLGLVGLFGGYTALSTKGVASMLSYTLLHALAFPVTYFMISVLVVTAIMQIKYLNRALMRFDATQVIPTQFVLFTLSVILGSAILYRDFEHTTGRDTGKFVGGCAMTFLGVWFITSGRPRDDEDDNDERAPETEHSIHLEAGEQYSDDEPARTTSRRVSPSMAALTASYPAEHHRRPTLVHLPTPAITLNSDPPSQAVTATTTPAAAEEVSLSTSLTANPWAAESLAEADEEEEESMSHHPPLLHTTASAPILPSEAQILGLDRVQLEAQAVAQQLAERPYTPRAQTAAAAPSGRTDAAVSPSAAGTPRPATPPSTKQRHGYHHSQHHSITHSQPPFGPHHHVPPTTPGRGSKRASISSSKRGSISHSLLPGPLTSPLSASLSGVVADSLRRGVEMRSLAGVAGSSSSIIGSPGGVMRAAEASAPGTPASAVGGGGGGGGAVGVAGGRPRRGTRDSASGFGGWLNSGLSVGFGGAGGAGGSGTGIAGPRDGHANSVLGGEQRRRSAAAEALRGAAAAAAAASQMQAQGGGKGRLRSVSGAAVLGVGPGVNVGVVHEGRGRTVDVRRGSGEIVGGEEERGRGRRRSAGSLHSLRGVIEGGSGSEGEGEGDGEGEGEAK</sequence>
<evidence type="ECO:0000256" key="2">
    <source>
        <dbReference type="ARBA" id="ARBA00022692"/>
    </source>
</evidence>
<dbReference type="RefSeq" id="XP_033398780.1">
    <property type="nucleotide sequence ID" value="XM_033540343.1"/>
</dbReference>
<keyword evidence="4 6" id="KW-0472">Membrane</keyword>
<dbReference type="OrthoDB" id="165382at2759"/>
<feature type="transmembrane region" description="Helical" evidence="6">
    <location>
        <begin position="304"/>
        <end position="324"/>
    </location>
</feature>
<feature type="compositionally biased region" description="Basic and acidic residues" evidence="5">
    <location>
        <begin position="398"/>
        <end position="411"/>
    </location>
</feature>
<proteinExistence type="predicted"/>
<feature type="region of interest" description="Disordered" evidence="5">
    <location>
        <begin position="389"/>
        <end position="433"/>
    </location>
</feature>
<evidence type="ECO:0008006" key="9">
    <source>
        <dbReference type="Google" id="ProtNLM"/>
    </source>
</evidence>
<dbReference type="PANTHER" id="PTHR12570">
    <property type="match status" value="1"/>
</dbReference>
<feature type="transmembrane region" description="Helical" evidence="6">
    <location>
        <begin position="204"/>
        <end position="222"/>
    </location>
</feature>
<dbReference type="InterPro" id="IPR037185">
    <property type="entry name" value="EmrE-like"/>
</dbReference>
<dbReference type="EMBL" id="ML995483">
    <property type="protein sequence ID" value="KAF2143068.1"/>
    <property type="molecule type" value="Genomic_DNA"/>
</dbReference>
<feature type="transmembrane region" description="Helical" evidence="6">
    <location>
        <begin position="242"/>
        <end position="260"/>
    </location>
</feature>
<evidence type="ECO:0000313" key="8">
    <source>
        <dbReference type="Proteomes" id="UP000799438"/>
    </source>
</evidence>
<feature type="region of interest" description="Disordered" evidence="5">
    <location>
        <begin position="548"/>
        <end position="650"/>
    </location>
</feature>
<evidence type="ECO:0000313" key="7">
    <source>
        <dbReference type="EMBL" id="KAF2143068.1"/>
    </source>
</evidence>
<feature type="transmembrane region" description="Helical" evidence="6">
    <location>
        <begin position="336"/>
        <end position="356"/>
    </location>
</feature>
<dbReference type="AlphaFoldDB" id="A0A6A6BHJ3"/>
<feature type="transmembrane region" description="Helical" evidence="6">
    <location>
        <begin position="175"/>
        <end position="195"/>
    </location>
</feature>
<reference evidence="7" key="1">
    <citation type="journal article" date="2020" name="Stud. Mycol.">
        <title>101 Dothideomycetes genomes: a test case for predicting lifestyles and emergence of pathogens.</title>
        <authorList>
            <person name="Haridas S."/>
            <person name="Albert R."/>
            <person name="Binder M."/>
            <person name="Bloem J."/>
            <person name="Labutti K."/>
            <person name="Salamov A."/>
            <person name="Andreopoulos B."/>
            <person name="Baker S."/>
            <person name="Barry K."/>
            <person name="Bills G."/>
            <person name="Bluhm B."/>
            <person name="Cannon C."/>
            <person name="Castanera R."/>
            <person name="Culley D."/>
            <person name="Daum C."/>
            <person name="Ezra D."/>
            <person name="Gonzalez J."/>
            <person name="Henrissat B."/>
            <person name="Kuo A."/>
            <person name="Liang C."/>
            <person name="Lipzen A."/>
            <person name="Lutzoni F."/>
            <person name="Magnuson J."/>
            <person name="Mondo S."/>
            <person name="Nolan M."/>
            <person name="Ohm R."/>
            <person name="Pangilinan J."/>
            <person name="Park H.-J."/>
            <person name="Ramirez L."/>
            <person name="Alfaro M."/>
            <person name="Sun H."/>
            <person name="Tritt A."/>
            <person name="Yoshinaga Y."/>
            <person name="Zwiers L.-H."/>
            <person name="Turgeon B."/>
            <person name="Goodwin S."/>
            <person name="Spatafora J."/>
            <person name="Crous P."/>
            <person name="Grigoriev I."/>
        </authorList>
    </citation>
    <scope>NUCLEOTIDE SEQUENCE</scope>
    <source>
        <strain evidence="7">CBS 121167</strain>
    </source>
</reference>
<feature type="transmembrane region" description="Helical" evidence="6">
    <location>
        <begin position="42"/>
        <end position="62"/>
    </location>
</feature>
<dbReference type="Pfam" id="PF05653">
    <property type="entry name" value="Mg_trans_NIPA"/>
    <property type="match status" value="1"/>
</dbReference>
<evidence type="ECO:0000256" key="3">
    <source>
        <dbReference type="ARBA" id="ARBA00022989"/>
    </source>
</evidence>
<evidence type="ECO:0000256" key="4">
    <source>
        <dbReference type="ARBA" id="ARBA00023136"/>
    </source>
</evidence>
<feature type="region of interest" description="Disordered" evidence="5">
    <location>
        <begin position="496"/>
        <end position="517"/>
    </location>
</feature>
<protein>
    <recommendedName>
        <fullName evidence="9">DUF803-domain-containing protein</fullName>
    </recommendedName>
</protein>
<keyword evidence="2 6" id="KW-0812">Transmembrane</keyword>
<dbReference type="PANTHER" id="PTHR12570:SF65">
    <property type="entry name" value="MAGNESIUM TRANSPORTER NIPA9-RELATED"/>
    <property type="match status" value="1"/>
</dbReference>
<dbReference type="SUPFAM" id="SSF103481">
    <property type="entry name" value="Multidrug resistance efflux transporter EmrE"/>
    <property type="match status" value="1"/>
</dbReference>
<feature type="region of interest" description="Disordered" evidence="5">
    <location>
        <begin position="751"/>
        <end position="773"/>
    </location>
</feature>
<keyword evidence="8" id="KW-1185">Reference proteome</keyword>